<dbReference type="RefSeq" id="WP_123636818.1">
    <property type="nucleotide sequence ID" value="NZ_JBHYFO010000037.1"/>
</dbReference>
<keyword evidence="5" id="KW-1003">Cell membrane</keyword>
<evidence type="ECO:0000259" key="16">
    <source>
        <dbReference type="PROSITE" id="PS50253"/>
    </source>
</evidence>
<evidence type="ECO:0000313" key="17">
    <source>
        <dbReference type="EMBL" id="ROQ19461.1"/>
    </source>
</evidence>
<evidence type="ECO:0000256" key="12">
    <source>
        <dbReference type="ARBA" id="ARBA00032189"/>
    </source>
</evidence>
<dbReference type="InterPro" id="IPR035973">
    <property type="entry name" value="Cyt_c_oxidase_su3-like_sf"/>
</dbReference>
<dbReference type="AlphaFoldDB" id="A0A3N1NVI1"/>
<dbReference type="FunFam" id="1.20.120.80:FF:000001">
    <property type="entry name" value="Cytochrome (Ubi)quinol oxidase subunit III"/>
    <property type="match status" value="1"/>
</dbReference>
<evidence type="ECO:0000313" key="18">
    <source>
        <dbReference type="Proteomes" id="UP000273643"/>
    </source>
</evidence>
<comment type="subcellular location">
    <subcellularLocation>
        <location evidence="1 14">Cell membrane</location>
        <topology evidence="1 14">Multi-pass membrane protein</topology>
    </subcellularLocation>
</comment>
<comment type="function">
    <text evidence="9">Cytochrome bo(3) ubiquinol terminal oxidase is the component of the aerobic respiratory chain of E.coli that predominates when cells are grown at high aeration. Has proton pump activity across the membrane in addition to electron transfer, pumping 2 protons/electron.</text>
</comment>
<feature type="transmembrane region" description="Helical" evidence="15">
    <location>
        <begin position="207"/>
        <end position="225"/>
    </location>
</feature>
<dbReference type="PANTHER" id="PTHR11403">
    <property type="entry name" value="CYTOCHROME C OXIDASE SUBUNIT III"/>
    <property type="match status" value="1"/>
</dbReference>
<dbReference type="InterPro" id="IPR013833">
    <property type="entry name" value="Cyt_c_oxidase_su3_a-hlx"/>
</dbReference>
<reference evidence="17 18" key="1">
    <citation type="submission" date="2018-11" db="EMBL/GenBank/DDBJ databases">
        <title>Genomic Encyclopedia of Type Strains, Phase IV (KMG-IV): sequencing the most valuable type-strain genomes for metagenomic binning, comparative biology and taxonomic classification.</title>
        <authorList>
            <person name="Goeker M."/>
        </authorList>
    </citation>
    <scope>NUCLEOTIDE SEQUENCE [LARGE SCALE GENOMIC DNA]</scope>
    <source>
        <strain evidence="17 18">DSM 16974</strain>
    </source>
</reference>
<dbReference type="CDD" id="cd02864">
    <property type="entry name" value="Heme_Cu_Oxidase_III_1"/>
    <property type="match status" value="1"/>
</dbReference>
<comment type="similarity">
    <text evidence="2 14">Belongs to the cytochrome c oxidase subunit 3 family.</text>
</comment>
<organism evidence="17 18">
    <name type="scientific">Marinimicrobium koreense</name>
    <dbReference type="NCBI Taxonomy" id="306545"/>
    <lineage>
        <taxon>Bacteria</taxon>
        <taxon>Pseudomonadati</taxon>
        <taxon>Pseudomonadota</taxon>
        <taxon>Gammaproteobacteria</taxon>
        <taxon>Cellvibrionales</taxon>
        <taxon>Cellvibrionaceae</taxon>
        <taxon>Marinimicrobium</taxon>
    </lineage>
</organism>
<sequence length="226" mass="25807">MSTDKPDTPLNPSGWDSLVVDWSADKQAFDMPWGKLMMWVFLVGDTFIFSLFLIGYMSVRMSASEPWPPASEIFAMELFGAHLPLLLIAIMTFILITSSGTMAMAVNWAYRRERQKTFIFMLLTALLGASFVGLQAFEWTKLIVEEGIRPWGNPFGAEQFGAVFFMITGFHGLHVTGGVIYLAIVAFKVRRGDYEKKGYEIVEIAGLYWHFVDLVWVFIFAFFYLW</sequence>
<evidence type="ECO:0000256" key="7">
    <source>
        <dbReference type="ARBA" id="ARBA00022989"/>
    </source>
</evidence>
<evidence type="ECO:0000256" key="5">
    <source>
        <dbReference type="ARBA" id="ARBA00022475"/>
    </source>
</evidence>
<evidence type="ECO:0000256" key="8">
    <source>
        <dbReference type="ARBA" id="ARBA00023136"/>
    </source>
</evidence>
<keyword evidence="18" id="KW-1185">Reference proteome</keyword>
<protein>
    <recommendedName>
        <fullName evidence="4">Cytochrome bo(3) ubiquinol oxidase subunit 3</fullName>
    </recommendedName>
    <alternativeName>
        <fullName evidence="12">Cytochrome o ubiquinol oxidase subunit 3</fullName>
    </alternativeName>
    <alternativeName>
        <fullName evidence="10">Oxidase bo(3) subunit 3</fullName>
    </alternativeName>
    <alternativeName>
        <fullName evidence="13">Ubiquinol oxidase polypeptide III</fullName>
    </alternativeName>
    <alternativeName>
        <fullName evidence="11">Ubiquinol oxidase subunit 3</fullName>
    </alternativeName>
</protein>
<comment type="caution">
    <text evidence="17">The sequence shown here is derived from an EMBL/GenBank/DDBJ whole genome shotgun (WGS) entry which is preliminary data.</text>
</comment>
<dbReference type="InterPro" id="IPR000298">
    <property type="entry name" value="Cyt_c_oxidase-like_su3"/>
</dbReference>
<feature type="transmembrane region" description="Helical" evidence="15">
    <location>
        <begin position="118"/>
        <end position="140"/>
    </location>
</feature>
<evidence type="ECO:0000256" key="13">
    <source>
        <dbReference type="ARBA" id="ARBA00032717"/>
    </source>
</evidence>
<gene>
    <name evidence="17" type="ORF">EDC38_0043</name>
</gene>
<dbReference type="EMBL" id="RJUK01000001">
    <property type="protein sequence ID" value="ROQ19461.1"/>
    <property type="molecule type" value="Genomic_DNA"/>
</dbReference>
<evidence type="ECO:0000256" key="6">
    <source>
        <dbReference type="ARBA" id="ARBA00022692"/>
    </source>
</evidence>
<evidence type="ECO:0000256" key="3">
    <source>
        <dbReference type="ARBA" id="ARBA00011700"/>
    </source>
</evidence>
<feature type="transmembrane region" description="Helical" evidence="15">
    <location>
        <begin position="160"/>
        <end position="187"/>
    </location>
</feature>
<feature type="transmembrane region" description="Helical" evidence="15">
    <location>
        <begin position="36"/>
        <end position="59"/>
    </location>
</feature>
<dbReference type="PANTHER" id="PTHR11403:SF2">
    <property type="entry name" value="CYTOCHROME BO(3) UBIQUINOL OXIDASE SUBUNIT 3"/>
    <property type="match status" value="1"/>
</dbReference>
<dbReference type="Gene3D" id="1.20.120.80">
    <property type="entry name" value="Cytochrome c oxidase, subunit III, four-helix bundle"/>
    <property type="match status" value="1"/>
</dbReference>
<dbReference type="Proteomes" id="UP000273643">
    <property type="component" value="Unassembled WGS sequence"/>
</dbReference>
<accession>A0A3N1NVI1</accession>
<evidence type="ECO:0000256" key="15">
    <source>
        <dbReference type="SAM" id="Phobius"/>
    </source>
</evidence>
<evidence type="ECO:0000256" key="14">
    <source>
        <dbReference type="RuleBase" id="RU003376"/>
    </source>
</evidence>
<dbReference type="Pfam" id="PF00510">
    <property type="entry name" value="COX3"/>
    <property type="match status" value="1"/>
</dbReference>
<proteinExistence type="inferred from homology"/>
<feature type="domain" description="Heme-copper oxidase subunit III family profile" evidence="16">
    <location>
        <begin position="35"/>
        <end position="226"/>
    </location>
</feature>
<keyword evidence="7 15" id="KW-1133">Transmembrane helix</keyword>
<dbReference type="OrthoDB" id="9810850at2"/>
<evidence type="ECO:0000256" key="1">
    <source>
        <dbReference type="ARBA" id="ARBA00004651"/>
    </source>
</evidence>
<evidence type="ECO:0000256" key="4">
    <source>
        <dbReference type="ARBA" id="ARBA00014687"/>
    </source>
</evidence>
<comment type="subunit">
    <text evidence="3">Heterooctamer of two A chains, two B chains, two C chains and two D chains.</text>
</comment>
<dbReference type="InterPro" id="IPR024791">
    <property type="entry name" value="Cyt_c/ubiquinol_Oxase_su3"/>
</dbReference>
<dbReference type="PROSITE" id="PS50253">
    <property type="entry name" value="COX3"/>
    <property type="match status" value="1"/>
</dbReference>
<keyword evidence="8 15" id="KW-0472">Membrane</keyword>
<dbReference type="GO" id="GO:0004129">
    <property type="term" value="F:cytochrome-c oxidase activity"/>
    <property type="evidence" value="ECO:0007669"/>
    <property type="project" value="InterPro"/>
</dbReference>
<evidence type="ECO:0000256" key="9">
    <source>
        <dbReference type="ARBA" id="ARBA00025694"/>
    </source>
</evidence>
<evidence type="ECO:0000256" key="2">
    <source>
        <dbReference type="ARBA" id="ARBA00010581"/>
    </source>
</evidence>
<dbReference type="GO" id="GO:0019646">
    <property type="term" value="P:aerobic electron transport chain"/>
    <property type="evidence" value="ECO:0007669"/>
    <property type="project" value="InterPro"/>
</dbReference>
<evidence type="ECO:0000256" key="10">
    <source>
        <dbReference type="ARBA" id="ARBA00030072"/>
    </source>
</evidence>
<feature type="transmembrane region" description="Helical" evidence="15">
    <location>
        <begin position="79"/>
        <end position="106"/>
    </location>
</feature>
<dbReference type="SUPFAM" id="SSF81452">
    <property type="entry name" value="Cytochrome c oxidase subunit III-like"/>
    <property type="match status" value="1"/>
</dbReference>
<keyword evidence="6 14" id="KW-0812">Transmembrane</keyword>
<name>A0A3N1NVI1_9GAMM</name>
<dbReference type="GO" id="GO:0005886">
    <property type="term" value="C:plasma membrane"/>
    <property type="evidence" value="ECO:0007669"/>
    <property type="project" value="UniProtKB-SubCell"/>
</dbReference>
<evidence type="ECO:0000256" key="11">
    <source>
        <dbReference type="ARBA" id="ARBA00031884"/>
    </source>
</evidence>